<dbReference type="InterPro" id="IPR058240">
    <property type="entry name" value="rSAM_sf"/>
</dbReference>
<dbReference type="PROSITE" id="PS51918">
    <property type="entry name" value="RADICAL_SAM"/>
    <property type="match status" value="1"/>
</dbReference>
<dbReference type="SFLD" id="SFLDG01083">
    <property type="entry name" value="Uncharacterised_Radical_SAM_Su"/>
    <property type="match status" value="1"/>
</dbReference>
<keyword evidence="6" id="KW-0411">Iron-sulfur</keyword>
<dbReference type="InterPro" id="IPR040084">
    <property type="entry name" value="GTPase_Obg"/>
</dbReference>
<reference evidence="9" key="1">
    <citation type="submission" date="2016-09" db="EMBL/GenBank/DDBJ databases">
        <title>Draft genome of thermotolerant cyanobacterium Desertifilum sp. strain IPPAS B-1220.</title>
        <authorList>
            <person name="Sinetova M.A."/>
            <person name="Bolakhan K."/>
            <person name="Zayadan B.K."/>
            <person name="Mironov K.S."/>
            <person name="Ustinova V."/>
            <person name="Kupriyanova E.V."/>
            <person name="Sidorov R.A."/>
            <person name="Skrypnik A.N."/>
            <person name="Gogoleva N.E."/>
            <person name="Gogolev Y.V."/>
            <person name="Los D.A."/>
        </authorList>
    </citation>
    <scope>NUCLEOTIDE SEQUENCE [LARGE SCALE GENOMIC DNA]</scope>
    <source>
        <strain evidence="9">IPPAS B-1220</strain>
    </source>
</reference>
<dbReference type="CDD" id="cd01335">
    <property type="entry name" value="Radical_SAM"/>
    <property type="match status" value="1"/>
</dbReference>
<name>A0A1E5QII2_9CYAN</name>
<evidence type="ECO:0000256" key="5">
    <source>
        <dbReference type="ARBA" id="ARBA00023004"/>
    </source>
</evidence>
<dbReference type="GO" id="GO:0003824">
    <property type="term" value="F:catalytic activity"/>
    <property type="evidence" value="ECO:0007669"/>
    <property type="project" value="InterPro"/>
</dbReference>
<comment type="caution">
    <text evidence="9">The sequence shown here is derived from an EMBL/GenBank/DDBJ whole genome shotgun (WGS) entry which is preliminary data.</text>
</comment>
<dbReference type="STRING" id="1781255.BH720_14340"/>
<feature type="compositionally biased region" description="Basic and acidic residues" evidence="7">
    <location>
        <begin position="220"/>
        <end position="233"/>
    </location>
</feature>
<proteinExistence type="predicted"/>
<dbReference type="PANTHER" id="PTHR43787">
    <property type="entry name" value="FEMO COFACTOR BIOSYNTHESIS PROTEIN NIFB-RELATED"/>
    <property type="match status" value="1"/>
</dbReference>
<sequence length="270" mass="30149">MCKTTVSSTFTSVYGPVTSWRYGRSLGIDPIGATSTCSFNCVYCQLGEIEQMRGDRDLFVPTSQIQQELAVFSPWDVDIITLSGSGEPTLARNLGEIIVMVKQMTHKPVGVLTNGTLLADPQVKAELALADLIAVKVDAVDGDRYRRINRPVESLNLEALWAALASFRQIYTGRLGIQTMILSPWSDREQAEYIRLMQQIQPDEIQLNTPTRPKPLTHQLDARGNHTLDDREYPTRSLKPVSLETLKAFGDRVSQETQIPVRYPTPQGDN</sequence>
<evidence type="ECO:0000256" key="4">
    <source>
        <dbReference type="ARBA" id="ARBA00022723"/>
    </source>
</evidence>
<gene>
    <name evidence="9" type="ORF">BH720_14340</name>
</gene>
<feature type="region of interest" description="Disordered" evidence="7">
    <location>
        <begin position="207"/>
        <end position="233"/>
    </location>
</feature>
<dbReference type="GO" id="GO:0051539">
    <property type="term" value="F:4 iron, 4 sulfur cluster binding"/>
    <property type="evidence" value="ECO:0007669"/>
    <property type="project" value="UniProtKB-KW"/>
</dbReference>
<accession>A0A1E5QII2</accession>
<evidence type="ECO:0000256" key="3">
    <source>
        <dbReference type="ARBA" id="ARBA00022691"/>
    </source>
</evidence>
<evidence type="ECO:0000313" key="9">
    <source>
        <dbReference type="EMBL" id="OEJ74404.1"/>
    </source>
</evidence>
<dbReference type="AlphaFoldDB" id="A0A1E5QII2"/>
<dbReference type="PANTHER" id="PTHR43787:SF11">
    <property type="entry name" value="UPF0026 PROTEIN SLR1464"/>
    <property type="match status" value="1"/>
</dbReference>
<dbReference type="SFLD" id="SFLDS00029">
    <property type="entry name" value="Radical_SAM"/>
    <property type="match status" value="1"/>
</dbReference>
<dbReference type="GO" id="GO:0046872">
    <property type="term" value="F:metal ion binding"/>
    <property type="evidence" value="ECO:0007669"/>
    <property type="project" value="UniProtKB-KW"/>
</dbReference>
<evidence type="ECO:0000256" key="1">
    <source>
        <dbReference type="ARBA" id="ARBA00001966"/>
    </source>
</evidence>
<evidence type="ECO:0000256" key="2">
    <source>
        <dbReference type="ARBA" id="ARBA00022485"/>
    </source>
</evidence>
<keyword evidence="2" id="KW-0004">4Fe-4S</keyword>
<dbReference type="InterPro" id="IPR013785">
    <property type="entry name" value="Aldolase_TIM"/>
</dbReference>
<feature type="domain" description="Radical SAM core" evidence="8">
    <location>
        <begin position="21"/>
        <end position="244"/>
    </location>
</feature>
<evidence type="ECO:0000256" key="7">
    <source>
        <dbReference type="SAM" id="MobiDB-lite"/>
    </source>
</evidence>
<protein>
    <submittedName>
        <fullName evidence="9">Radical SAM protein</fullName>
    </submittedName>
</protein>
<dbReference type="Pfam" id="PF04055">
    <property type="entry name" value="Radical_SAM"/>
    <property type="match status" value="1"/>
</dbReference>
<dbReference type="SUPFAM" id="SSF102114">
    <property type="entry name" value="Radical SAM enzymes"/>
    <property type="match status" value="1"/>
</dbReference>
<evidence type="ECO:0000259" key="8">
    <source>
        <dbReference type="PROSITE" id="PS51918"/>
    </source>
</evidence>
<dbReference type="Gene3D" id="3.20.20.70">
    <property type="entry name" value="Aldolase class I"/>
    <property type="match status" value="1"/>
</dbReference>
<dbReference type="OrthoDB" id="9795504at2"/>
<evidence type="ECO:0000256" key="6">
    <source>
        <dbReference type="ARBA" id="ARBA00023014"/>
    </source>
</evidence>
<comment type="cofactor">
    <cofactor evidence="1">
        <name>[4Fe-4S] cluster</name>
        <dbReference type="ChEBI" id="CHEBI:49883"/>
    </cofactor>
</comment>
<dbReference type="EMBL" id="MJGC01000066">
    <property type="protein sequence ID" value="OEJ74404.1"/>
    <property type="molecule type" value="Genomic_DNA"/>
</dbReference>
<keyword evidence="4" id="KW-0479">Metal-binding</keyword>
<organism evidence="9">
    <name type="scientific">Desertifilum tharense IPPAS B-1220</name>
    <dbReference type="NCBI Taxonomy" id="1781255"/>
    <lineage>
        <taxon>Bacteria</taxon>
        <taxon>Bacillati</taxon>
        <taxon>Cyanobacteriota</taxon>
        <taxon>Cyanophyceae</taxon>
        <taxon>Desertifilales</taxon>
        <taxon>Desertifilaceae</taxon>
        <taxon>Desertifilum</taxon>
    </lineage>
</organism>
<keyword evidence="3" id="KW-0949">S-adenosyl-L-methionine</keyword>
<dbReference type="RefSeq" id="WP_069967902.1">
    <property type="nucleotide sequence ID" value="NZ_CM124774.1"/>
</dbReference>
<dbReference type="InterPro" id="IPR007197">
    <property type="entry name" value="rSAM"/>
</dbReference>
<keyword evidence="5" id="KW-0408">Iron</keyword>